<dbReference type="EMBL" id="JADOUF010000001">
    <property type="protein sequence ID" value="MBG6136711.1"/>
    <property type="molecule type" value="Genomic_DNA"/>
</dbReference>
<sequence length="298" mass="32256">MVDDIRLVRELGQDTPLARLDELDGAYARLMAAATARPESAPAPRRRRRFVLAFGLPGLVAAAVAAVLVFGPLDGGRPDAAHAEAAVVLHRAAAAALTVPDVEPRPDQFYYVRSQFGTVENEVWLSMDGRHDGYSSEAGHPGEPWPACVDGRQQAYDKYGKLLVGVTQECQPRPAYRPELPDTADGMFTYLNGLAETSPQDTRANYIAKTAMEMMEWTYLRPKVRAALFEALGRVPGLTVVRDVTDGSGRAGVGIGWDPGSGAQYVLVFHPTTFAYLGMRTFGAILQVAVVDRAGQQP</sequence>
<name>A0A8J7GT68_9ACTN</name>
<evidence type="ECO:0000313" key="3">
    <source>
        <dbReference type="Proteomes" id="UP000622552"/>
    </source>
</evidence>
<protein>
    <submittedName>
        <fullName evidence="2">Uncharacterized protein</fullName>
    </submittedName>
</protein>
<keyword evidence="1" id="KW-1133">Transmembrane helix</keyword>
<comment type="caution">
    <text evidence="2">The sequence shown here is derived from an EMBL/GenBank/DDBJ whole genome shotgun (WGS) entry which is preliminary data.</text>
</comment>
<proteinExistence type="predicted"/>
<keyword evidence="1" id="KW-0812">Transmembrane</keyword>
<dbReference type="RefSeq" id="WP_197003649.1">
    <property type="nucleotide sequence ID" value="NZ_BONS01000016.1"/>
</dbReference>
<evidence type="ECO:0000313" key="2">
    <source>
        <dbReference type="EMBL" id="MBG6136711.1"/>
    </source>
</evidence>
<dbReference type="Proteomes" id="UP000622552">
    <property type="component" value="Unassembled WGS sequence"/>
</dbReference>
<evidence type="ECO:0000256" key="1">
    <source>
        <dbReference type="SAM" id="Phobius"/>
    </source>
</evidence>
<dbReference type="InterPro" id="IPR047789">
    <property type="entry name" value="CU044_5270-like"/>
</dbReference>
<gene>
    <name evidence="2" type="ORF">IW245_002905</name>
</gene>
<organism evidence="2 3">
    <name type="scientific">Longispora fulva</name>
    <dbReference type="NCBI Taxonomy" id="619741"/>
    <lineage>
        <taxon>Bacteria</taxon>
        <taxon>Bacillati</taxon>
        <taxon>Actinomycetota</taxon>
        <taxon>Actinomycetes</taxon>
        <taxon>Micromonosporales</taxon>
        <taxon>Micromonosporaceae</taxon>
        <taxon>Longispora</taxon>
    </lineage>
</organism>
<feature type="transmembrane region" description="Helical" evidence="1">
    <location>
        <begin position="50"/>
        <end position="73"/>
    </location>
</feature>
<reference evidence="2" key="1">
    <citation type="submission" date="2020-11" db="EMBL/GenBank/DDBJ databases">
        <title>Sequencing the genomes of 1000 actinobacteria strains.</title>
        <authorList>
            <person name="Klenk H.-P."/>
        </authorList>
    </citation>
    <scope>NUCLEOTIDE SEQUENCE</scope>
    <source>
        <strain evidence="2">DSM 45356</strain>
    </source>
</reference>
<accession>A0A8J7GT68</accession>
<dbReference type="AlphaFoldDB" id="A0A8J7GT68"/>
<keyword evidence="1" id="KW-0472">Membrane</keyword>
<keyword evidence="3" id="KW-1185">Reference proteome</keyword>
<dbReference type="NCBIfam" id="NF038083">
    <property type="entry name" value="CU044_5270_fam"/>
    <property type="match status" value="1"/>
</dbReference>